<organism evidence="3 4">
    <name type="scientific">Dictyobacter kobayashii</name>
    <dbReference type="NCBI Taxonomy" id="2014872"/>
    <lineage>
        <taxon>Bacteria</taxon>
        <taxon>Bacillati</taxon>
        <taxon>Chloroflexota</taxon>
        <taxon>Ktedonobacteria</taxon>
        <taxon>Ktedonobacterales</taxon>
        <taxon>Dictyobacteraceae</taxon>
        <taxon>Dictyobacter</taxon>
    </lineage>
</organism>
<dbReference type="PANTHER" id="PTHR34406">
    <property type="entry name" value="PROTEIN YCEI"/>
    <property type="match status" value="1"/>
</dbReference>
<comment type="similarity">
    <text evidence="1">Belongs to the UPF0312 family.</text>
</comment>
<reference evidence="4" key="1">
    <citation type="submission" date="2018-12" db="EMBL/GenBank/DDBJ databases">
        <title>Tengunoibacter tsumagoiensis gen. nov., sp. nov., Dictyobacter kobayashii sp. nov., D. alpinus sp. nov., and D. joshuensis sp. nov. and description of Dictyobacteraceae fam. nov. within the order Ktedonobacterales isolated from Tengu-no-mugimeshi.</title>
        <authorList>
            <person name="Wang C.M."/>
            <person name="Zheng Y."/>
            <person name="Sakai Y."/>
            <person name="Toyoda A."/>
            <person name="Minakuchi Y."/>
            <person name="Abe K."/>
            <person name="Yokota A."/>
            <person name="Yabe S."/>
        </authorList>
    </citation>
    <scope>NUCLEOTIDE SEQUENCE [LARGE SCALE GENOMIC DNA]</scope>
    <source>
        <strain evidence="4">Uno11</strain>
    </source>
</reference>
<comment type="caution">
    <text evidence="3">The sequence shown here is derived from an EMBL/GenBank/DDBJ whole genome shotgun (WGS) entry which is preliminary data.</text>
</comment>
<evidence type="ECO:0000313" key="4">
    <source>
        <dbReference type="Proteomes" id="UP000287188"/>
    </source>
</evidence>
<feature type="domain" description="Lipid/polyisoprenoid-binding YceI-like" evidence="2">
    <location>
        <begin position="2"/>
        <end position="114"/>
    </location>
</feature>
<dbReference type="InterPro" id="IPR007372">
    <property type="entry name" value="Lipid/polyisoprenoid-bd_YceI"/>
</dbReference>
<dbReference type="Proteomes" id="UP000287188">
    <property type="component" value="Unassembled WGS sequence"/>
</dbReference>
<gene>
    <name evidence="3" type="ORF">KDK_45370</name>
</gene>
<sequence>MPPQRDAHLRSADFFDISRFPTMSFESTRIRLVDQNHCWLDGNFFMHGVTRPITFQVTYTGTNRDPLTNAWRIGLAANTTIDRREYGMVFNSRLIDGIAAIGNETRIEIYIEAIQMS</sequence>
<accession>A0A402ANM1</accession>
<evidence type="ECO:0000256" key="1">
    <source>
        <dbReference type="ARBA" id="ARBA00008812"/>
    </source>
</evidence>
<evidence type="ECO:0000313" key="3">
    <source>
        <dbReference type="EMBL" id="GCE20737.1"/>
    </source>
</evidence>
<dbReference type="PANTHER" id="PTHR34406:SF1">
    <property type="entry name" value="PROTEIN YCEI"/>
    <property type="match status" value="1"/>
</dbReference>
<dbReference type="AlphaFoldDB" id="A0A402ANM1"/>
<proteinExistence type="inferred from homology"/>
<dbReference type="SUPFAM" id="SSF101874">
    <property type="entry name" value="YceI-like"/>
    <property type="match status" value="1"/>
</dbReference>
<dbReference type="SMART" id="SM00867">
    <property type="entry name" value="YceI"/>
    <property type="match status" value="1"/>
</dbReference>
<protein>
    <recommendedName>
        <fullName evidence="2">Lipid/polyisoprenoid-binding YceI-like domain-containing protein</fullName>
    </recommendedName>
</protein>
<dbReference type="InterPro" id="IPR036761">
    <property type="entry name" value="TTHA0802/YceI-like_sf"/>
</dbReference>
<keyword evidence="4" id="KW-1185">Reference proteome</keyword>
<evidence type="ECO:0000259" key="2">
    <source>
        <dbReference type="SMART" id="SM00867"/>
    </source>
</evidence>
<name>A0A402ANM1_9CHLR</name>
<dbReference type="Pfam" id="PF04264">
    <property type="entry name" value="YceI"/>
    <property type="match status" value="1"/>
</dbReference>
<dbReference type="RefSeq" id="WP_161977559.1">
    <property type="nucleotide sequence ID" value="NZ_BIFS01000001.1"/>
</dbReference>
<dbReference type="Gene3D" id="2.40.128.110">
    <property type="entry name" value="Lipid/polyisoprenoid-binding, YceI-like"/>
    <property type="match status" value="1"/>
</dbReference>
<dbReference type="EMBL" id="BIFS01000001">
    <property type="protein sequence ID" value="GCE20737.1"/>
    <property type="molecule type" value="Genomic_DNA"/>
</dbReference>